<dbReference type="AlphaFoldDB" id="A0ABD1DP52"/>
<comment type="caution">
    <text evidence="2">The sequence shown here is derived from an EMBL/GenBank/DDBJ whole genome shotgun (WGS) entry which is preliminary data.</text>
</comment>
<reference evidence="2 3" key="1">
    <citation type="submission" date="2024-05" db="EMBL/GenBank/DDBJ databases">
        <title>Culex pipiens pipiens assembly and annotation.</title>
        <authorList>
            <person name="Alout H."/>
            <person name="Durand T."/>
        </authorList>
    </citation>
    <scope>NUCLEOTIDE SEQUENCE [LARGE SCALE GENOMIC DNA]</scope>
    <source>
        <strain evidence="2">HA-2024</strain>
        <tissue evidence="2">Whole body</tissue>
    </source>
</reference>
<evidence type="ECO:0000313" key="3">
    <source>
        <dbReference type="Proteomes" id="UP001562425"/>
    </source>
</evidence>
<gene>
    <name evidence="2" type="ORF">pipiens_006519</name>
</gene>
<evidence type="ECO:0000313" key="2">
    <source>
        <dbReference type="EMBL" id="KAL1401547.1"/>
    </source>
</evidence>
<keyword evidence="3" id="KW-1185">Reference proteome</keyword>
<feature type="compositionally biased region" description="Basic and acidic residues" evidence="1">
    <location>
        <begin position="147"/>
        <end position="162"/>
    </location>
</feature>
<name>A0ABD1DP52_CULPP</name>
<feature type="region of interest" description="Disordered" evidence="1">
    <location>
        <begin position="137"/>
        <end position="168"/>
    </location>
</feature>
<dbReference type="Proteomes" id="UP001562425">
    <property type="component" value="Unassembled WGS sequence"/>
</dbReference>
<organism evidence="2 3">
    <name type="scientific">Culex pipiens pipiens</name>
    <name type="common">Northern house mosquito</name>
    <dbReference type="NCBI Taxonomy" id="38569"/>
    <lineage>
        <taxon>Eukaryota</taxon>
        <taxon>Metazoa</taxon>
        <taxon>Ecdysozoa</taxon>
        <taxon>Arthropoda</taxon>
        <taxon>Hexapoda</taxon>
        <taxon>Insecta</taxon>
        <taxon>Pterygota</taxon>
        <taxon>Neoptera</taxon>
        <taxon>Endopterygota</taxon>
        <taxon>Diptera</taxon>
        <taxon>Nematocera</taxon>
        <taxon>Culicoidea</taxon>
        <taxon>Culicidae</taxon>
        <taxon>Culicinae</taxon>
        <taxon>Culicini</taxon>
        <taxon>Culex</taxon>
        <taxon>Culex</taxon>
    </lineage>
</organism>
<dbReference type="EMBL" id="JBEHCU010004589">
    <property type="protein sequence ID" value="KAL1401547.1"/>
    <property type="molecule type" value="Genomic_DNA"/>
</dbReference>
<accession>A0ABD1DP52</accession>
<sequence length="179" mass="19991">MILVLDVDGQEQLIAASLLNGGRINLMRATRTAGPEKFTTQEKNTKPITSTDWLTRYDVQLAPVELGVRELVRIESAPTVCRGPKSRVPKTLQEGTVARLRLRAPSRKSLRSVDTCKRPSVILGVAKLKTRDKVHIGRSPRTNRAACEQDPRNRTSSPDHPRTSWYGQSIRPVRGTLVF</sequence>
<evidence type="ECO:0000256" key="1">
    <source>
        <dbReference type="SAM" id="MobiDB-lite"/>
    </source>
</evidence>
<proteinExistence type="predicted"/>
<protein>
    <submittedName>
        <fullName evidence="2">Uncharacterized protein</fullName>
    </submittedName>
</protein>